<reference evidence="10 11" key="1">
    <citation type="submission" date="2017-03" db="EMBL/GenBank/DDBJ databases">
        <authorList>
            <person name="Afonso C.L."/>
            <person name="Miller P.J."/>
            <person name="Scott M.A."/>
            <person name="Spackman E."/>
            <person name="Goraichik I."/>
            <person name="Dimitrov K.M."/>
            <person name="Suarez D.L."/>
            <person name="Swayne D.E."/>
        </authorList>
    </citation>
    <scope>NUCLEOTIDE SEQUENCE [LARGE SCALE GENOMIC DNA]</scope>
    <source>
        <strain evidence="10 11">CECT 7751</strain>
    </source>
</reference>
<organism evidence="10 11">
    <name type="scientific">Pseudooceanicola marinus</name>
    <dbReference type="NCBI Taxonomy" id="396013"/>
    <lineage>
        <taxon>Bacteria</taxon>
        <taxon>Pseudomonadati</taxon>
        <taxon>Pseudomonadota</taxon>
        <taxon>Alphaproteobacteria</taxon>
        <taxon>Rhodobacterales</taxon>
        <taxon>Paracoccaceae</taxon>
        <taxon>Pseudooceanicola</taxon>
    </lineage>
</organism>
<dbReference type="CDD" id="cd06062">
    <property type="entry name" value="H2MP_MemB-H2up"/>
    <property type="match status" value="1"/>
</dbReference>
<evidence type="ECO:0000256" key="8">
    <source>
        <dbReference type="ARBA" id="ARBA00067626"/>
    </source>
</evidence>
<dbReference type="NCBIfam" id="TIGR00140">
    <property type="entry name" value="hupD"/>
    <property type="match status" value="1"/>
</dbReference>
<dbReference type="InterPro" id="IPR023430">
    <property type="entry name" value="Pept_HybD-like_dom_sf"/>
</dbReference>
<dbReference type="Gene3D" id="3.40.50.1450">
    <property type="entry name" value="HybD-like"/>
    <property type="match status" value="1"/>
</dbReference>
<evidence type="ECO:0000313" key="10">
    <source>
        <dbReference type="EMBL" id="SLN45671.1"/>
    </source>
</evidence>
<comment type="similarity">
    <text evidence="1">Belongs to the peptidase A31 family.</text>
</comment>
<keyword evidence="5" id="KW-0064">Aspartyl protease</keyword>
<dbReference type="Pfam" id="PF01750">
    <property type="entry name" value="HycI"/>
    <property type="match status" value="1"/>
</dbReference>
<comment type="function">
    <text evidence="7">Not known. Could be involved in the processing of hydrogenase.</text>
</comment>
<dbReference type="FunFam" id="3.40.50.1450:FF:000002">
    <property type="entry name" value="Hydrogenase 1 maturation protease"/>
    <property type="match status" value="1"/>
</dbReference>
<evidence type="ECO:0000256" key="3">
    <source>
        <dbReference type="ARBA" id="ARBA00022670"/>
    </source>
</evidence>
<evidence type="ECO:0000256" key="9">
    <source>
        <dbReference type="PIRSR" id="PIRSR604419-1"/>
    </source>
</evidence>
<dbReference type="PANTHER" id="PTHR30302">
    <property type="entry name" value="HYDROGENASE 1 MATURATION PROTEASE"/>
    <property type="match status" value="1"/>
</dbReference>
<dbReference type="Proteomes" id="UP000193963">
    <property type="component" value="Unassembled WGS sequence"/>
</dbReference>
<evidence type="ECO:0000256" key="4">
    <source>
        <dbReference type="ARBA" id="ARBA00022723"/>
    </source>
</evidence>
<dbReference type="InterPro" id="IPR000671">
    <property type="entry name" value="Peptidase_A31"/>
</dbReference>
<evidence type="ECO:0000313" key="11">
    <source>
        <dbReference type="Proteomes" id="UP000193963"/>
    </source>
</evidence>
<keyword evidence="6 10" id="KW-0378">Hydrolase</keyword>
<evidence type="ECO:0000256" key="2">
    <source>
        <dbReference type="ARBA" id="ARBA00022596"/>
    </source>
</evidence>
<keyword evidence="4 9" id="KW-0479">Metal-binding</keyword>
<dbReference type="GO" id="GO:0016485">
    <property type="term" value="P:protein processing"/>
    <property type="evidence" value="ECO:0007669"/>
    <property type="project" value="InterPro"/>
</dbReference>
<evidence type="ECO:0000256" key="5">
    <source>
        <dbReference type="ARBA" id="ARBA00022750"/>
    </source>
</evidence>
<dbReference type="PRINTS" id="PR00446">
    <property type="entry name" value="HYDRGNUPTAKE"/>
</dbReference>
<sequence length="202" mass="21604">MTGKALILGIGNVLWADEGFGVRCVEELARTLSYGPEVQILDGGTQGLYLLPFLEEVDAMVVFDAVDYGLAPGTMKVVEGDEVPAFMGAKKMSLHQTGFQDVIATAQLMGCCPAEIVLIGCQPVELEDYGGGLRPATAERIPDAIAIARDWLAARGHHASAGQTRTDDLADASLRRENYEGNRPSETEACRTGDARFFPAEG</sequence>
<name>A0A1X6Z9U3_9RHOB</name>
<keyword evidence="3 10" id="KW-0645">Protease</keyword>
<dbReference type="GO" id="GO:0008047">
    <property type="term" value="F:enzyme activator activity"/>
    <property type="evidence" value="ECO:0007669"/>
    <property type="project" value="InterPro"/>
</dbReference>
<dbReference type="RefSeq" id="WP_085888173.1">
    <property type="nucleotide sequence ID" value="NZ_FWFN01000004.1"/>
</dbReference>
<protein>
    <recommendedName>
        <fullName evidence="8">Hydrogenase expression/formation protein HupD</fullName>
    </recommendedName>
</protein>
<dbReference type="NCBIfam" id="TIGR00072">
    <property type="entry name" value="hydrog_prot"/>
    <property type="match status" value="1"/>
</dbReference>
<feature type="binding site" evidence="9">
    <location>
        <position position="95"/>
    </location>
    <ligand>
        <name>Ni(2+)</name>
        <dbReference type="ChEBI" id="CHEBI:49786"/>
    </ligand>
</feature>
<keyword evidence="11" id="KW-1185">Reference proteome</keyword>
<keyword evidence="2 9" id="KW-0533">Nickel</keyword>
<dbReference type="PANTHER" id="PTHR30302:SF1">
    <property type="entry name" value="HYDROGENASE 2 MATURATION PROTEASE"/>
    <property type="match status" value="1"/>
</dbReference>
<dbReference type="OrthoDB" id="9792731at2"/>
<dbReference type="InterPro" id="IPR004419">
    <property type="entry name" value="Pept_A31_hyd_express"/>
</dbReference>
<dbReference type="SUPFAM" id="SSF53163">
    <property type="entry name" value="HybD-like"/>
    <property type="match status" value="1"/>
</dbReference>
<feature type="binding site" evidence="9">
    <location>
        <position position="18"/>
    </location>
    <ligand>
        <name>Ni(2+)</name>
        <dbReference type="ChEBI" id="CHEBI:49786"/>
    </ligand>
</feature>
<proteinExistence type="inferred from homology"/>
<dbReference type="GO" id="GO:0004190">
    <property type="term" value="F:aspartic-type endopeptidase activity"/>
    <property type="evidence" value="ECO:0007669"/>
    <property type="project" value="UniProtKB-KW"/>
</dbReference>
<evidence type="ECO:0000256" key="6">
    <source>
        <dbReference type="ARBA" id="ARBA00022801"/>
    </source>
</evidence>
<evidence type="ECO:0000256" key="7">
    <source>
        <dbReference type="ARBA" id="ARBA00058324"/>
    </source>
</evidence>
<gene>
    <name evidence="10" type="primary">hybD</name>
    <name evidence="10" type="ORF">PSM7751_02110</name>
</gene>
<dbReference type="EMBL" id="FWFN01000004">
    <property type="protein sequence ID" value="SLN45671.1"/>
    <property type="molecule type" value="Genomic_DNA"/>
</dbReference>
<evidence type="ECO:0000256" key="1">
    <source>
        <dbReference type="ARBA" id="ARBA00006814"/>
    </source>
</evidence>
<accession>A0A1X6Z9U3</accession>
<feature type="binding site" evidence="9">
    <location>
        <position position="64"/>
    </location>
    <ligand>
        <name>Ni(2+)</name>
        <dbReference type="ChEBI" id="CHEBI:49786"/>
    </ligand>
</feature>
<dbReference type="AlphaFoldDB" id="A0A1X6Z9U3"/>
<dbReference type="GO" id="GO:0046872">
    <property type="term" value="F:metal ion binding"/>
    <property type="evidence" value="ECO:0007669"/>
    <property type="project" value="UniProtKB-KW"/>
</dbReference>